<organism evidence="6 7">
    <name type="scientific">Dactylosporangium cerinum</name>
    <dbReference type="NCBI Taxonomy" id="1434730"/>
    <lineage>
        <taxon>Bacteria</taxon>
        <taxon>Bacillati</taxon>
        <taxon>Actinomycetota</taxon>
        <taxon>Actinomycetes</taxon>
        <taxon>Micromonosporales</taxon>
        <taxon>Micromonosporaceae</taxon>
        <taxon>Dactylosporangium</taxon>
    </lineage>
</organism>
<keyword evidence="2 4" id="KW-0238">DNA-binding</keyword>
<dbReference type="InterPro" id="IPR049445">
    <property type="entry name" value="TetR_SbtR-like_C"/>
</dbReference>
<feature type="domain" description="HTH tetR-type" evidence="5">
    <location>
        <begin position="8"/>
        <end position="67"/>
    </location>
</feature>
<evidence type="ECO:0000313" key="6">
    <source>
        <dbReference type="EMBL" id="MFC5004033.1"/>
    </source>
</evidence>
<dbReference type="InterPro" id="IPR009057">
    <property type="entry name" value="Homeodomain-like_sf"/>
</dbReference>
<feature type="DNA-binding region" description="H-T-H motif" evidence="4">
    <location>
        <begin position="30"/>
        <end position="49"/>
    </location>
</feature>
<dbReference type="SUPFAM" id="SSF46689">
    <property type="entry name" value="Homeodomain-like"/>
    <property type="match status" value="1"/>
</dbReference>
<keyword evidence="1" id="KW-0805">Transcription regulation</keyword>
<dbReference type="SUPFAM" id="SSF48498">
    <property type="entry name" value="Tetracyclin repressor-like, C-terminal domain"/>
    <property type="match status" value="1"/>
</dbReference>
<evidence type="ECO:0000256" key="2">
    <source>
        <dbReference type="ARBA" id="ARBA00023125"/>
    </source>
</evidence>
<dbReference type="RefSeq" id="WP_380123512.1">
    <property type="nucleotide sequence ID" value="NZ_JBHSIU010000054.1"/>
</dbReference>
<dbReference type="InterPro" id="IPR001647">
    <property type="entry name" value="HTH_TetR"/>
</dbReference>
<dbReference type="PROSITE" id="PS50977">
    <property type="entry name" value="HTH_TETR_2"/>
    <property type="match status" value="1"/>
</dbReference>
<dbReference type="PANTHER" id="PTHR30055">
    <property type="entry name" value="HTH-TYPE TRANSCRIPTIONAL REGULATOR RUTR"/>
    <property type="match status" value="1"/>
</dbReference>
<dbReference type="Pfam" id="PF00440">
    <property type="entry name" value="TetR_N"/>
    <property type="match status" value="1"/>
</dbReference>
<keyword evidence="7" id="KW-1185">Reference proteome</keyword>
<proteinExistence type="predicted"/>
<dbReference type="Pfam" id="PF21597">
    <property type="entry name" value="TetR_C_43"/>
    <property type="match status" value="1"/>
</dbReference>
<name>A0ABV9W6A5_9ACTN</name>
<sequence>MTVRVDARRNRDLLLAAAREAFVTHGTDASLRDIARQAGVGIGTLYRHFPTREALLEALLASRFDALRDRAEELSATAAPGEALLEWLGELAAGSVTVRGLPESVMAALRDEESELHASCAGMRAAGGQLLQRAQEAGEVRGDVTAAQLLALAAGLAWAGEQSADPVGTVRQLLVIAGRGLVS</sequence>
<dbReference type="Gene3D" id="1.10.357.10">
    <property type="entry name" value="Tetracycline Repressor, domain 2"/>
    <property type="match status" value="1"/>
</dbReference>
<dbReference type="Proteomes" id="UP001595912">
    <property type="component" value="Unassembled WGS sequence"/>
</dbReference>
<dbReference type="PRINTS" id="PR00455">
    <property type="entry name" value="HTHTETR"/>
</dbReference>
<protein>
    <submittedName>
        <fullName evidence="6">TetR/AcrR family transcriptional regulator</fullName>
    </submittedName>
</protein>
<dbReference type="PANTHER" id="PTHR30055:SF234">
    <property type="entry name" value="HTH-TYPE TRANSCRIPTIONAL REGULATOR BETI"/>
    <property type="match status" value="1"/>
</dbReference>
<evidence type="ECO:0000256" key="4">
    <source>
        <dbReference type="PROSITE-ProRule" id="PRU00335"/>
    </source>
</evidence>
<gene>
    <name evidence="6" type="ORF">ACFPIJ_40180</name>
</gene>
<keyword evidence="3" id="KW-0804">Transcription</keyword>
<comment type="caution">
    <text evidence="6">The sequence shown here is derived from an EMBL/GenBank/DDBJ whole genome shotgun (WGS) entry which is preliminary data.</text>
</comment>
<dbReference type="EMBL" id="JBHSIU010000054">
    <property type="protein sequence ID" value="MFC5004033.1"/>
    <property type="molecule type" value="Genomic_DNA"/>
</dbReference>
<dbReference type="InterPro" id="IPR036271">
    <property type="entry name" value="Tet_transcr_reg_TetR-rel_C_sf"/>
</dbReference>
<evidence type="ECO:0000256" key="3">
    <source>
        <dbReference type="ARBA" id="ARBA00023163"/>
    </source>
</evidence>
<evidence type="ECO:0000256" key="1">
    <source>
        <dbReference type="ARBA" id="ARBA00023015"/>
    </source>
</evidence>
<accession>A0ABV9W6A5</accession>
<evidence type="ECO:0000313" key="7">
    <source>
        <dbReference type="Proteomes" id="UP001595912"/>
    </source>
</evidence>
<dbReference type="InterPro" id="IPR050109">
    <property type="entry name" value="HTH-type_TetR-like_transc_reg"/>
</dbReference>
<evidence type="ECO:0000259" key="5">
    <source>
        <dbReference type="PROSITE" id="PS50977"/>
    </source>
</evidence>
<reference evidence="7" key="1">
    <citation type="journal article" date="2019" name="Int. J. Syst. Evol. Microbiol.">
        <title>The Global Catalogue of Microorganisms (GCM) 10K type strain sequencing project: providing services to taxonomists for standard genome sequencing and annotation.</title>
        <authorList>
            <consortium name="The Broad Institute Genomics Platform"/>
            <consortium name="The Broad Institute Genome Sequencing Center for Infectious Disease"/>
            <person name="Wu L."/>
            <person name="Ma J."/>
        </authorList>
    </citation>
    <scope>NUCLEOTIDE SEQUENCE [LARGE SCALE GENOMIC DNA]</scope>
    <source>
        <strain evidence="7">CGMCC 4.7152</strain>
    </source>
</reference>